<evidence type="ECO:0000313" key="6">
    <source>
        <dbReference type="EMBL" id="MBO3359066.1"/>
    </source>
</evidence>
<dbReference type="InterPro" id="IPR006555">
    <property type="entry name" value="ATP-dep_Helicase_C"/>
</dbReference>
<dbReference type="EMBL" id="JAENQP010000004">
    <property type="protein sequence ID" value="MBO3359066.1"/>
    <property type="molecule type" value="Genomic_DNA"/>
</dbReference>
<dbReference type="InterPro" id="IPR027417">
    <property type="entry name" value="P-loop_NTPase"/>
</dbReference>
<evidence type="ECO:0000256" key="1">
    <source>
        <dbReference type="ARBA" id="ARBA00022741"/>
    </source>
</evidence>
<dbReference type="RefSeq" id="WP_003478929.1">
    <property type="nucleotide sequence ID" value="NZ_CP175543.1"/>
</dbReference>
<dbReference type="GO" id="GO:0097550">
    <property type="term" value="C:transcription preinitiation complex"/>
    <property type="evidence" value="ECO:0007669"/>
    <property type="project" value="TreeGrafter"/>
</dbReference>
<dbReference type="GO" id="GO:0043138">
    <property type="term" value="F:3'-5' DNA helicase activity"/>
    <property type="evidence" value="ECO:0007669"/>
    <property type="project" value="TreeGrafter"/>
</dbReference>
<feature type="domain" description="Helicase ATP-binding" evidence="5">
    <location>
        <begin position="46"/>
        <end position="316"/>
    </location>
</feature>
<keyword evidence="2" id="KW-0378">Hydrolase</keyword>
<evidence type="ECO:0000256" key="4">
    <source>
        <dbReference type="ARBA" id="ARBA00022840"/>
    </source>
</evidence>
<evidence type="ECO:0000259" key="5">
    <source>
        <dbReference type="PROSITE" id="PS51192"/>
    </source>
</evidence>
<gene>
    <name evidence="6" type="ORF">JJB47_09745</name>
</gene>
<dbReference type="AlphaFoldDB" id="A0AAW4J4U0"/>
<dbReference type="Pfam" id="PF13307">
    <property type="entry name" value="Helicase_C_2"/>
    <property type="match status" value="1"/>
</dbReference>
<dbReference type="PANTHER" id="PTHR11274:SF13">
    <property type="entry name" value="HELICASE A859L-RELATED"/>
    <property type="match status" value="1"/>
</dbReference>
<dbReference type="SMART" id="SM00487">
    <property type="entry name" value="DEXDc"/>
    <property type="match status" value="1"/>
</dbReference>
<dbReference type="GO" id="GO:0005524">
    <property type="term" value="F:ATP binding"/>
    <property type="evidence" value="ECO:0007669"/>
    <property type="project" value="UniProtKB-KW"/>
</dbReference>
<dbReference type="Pfam" id="PF04851">
    <property type="entry name" value="ResIII"/>
    <property type="match status" value="1"/>
</dbReference>
<evidence type="ECO:0000256" key="3">
    <source>
        <dbReference type="ARBA" id="ARBA00022806"/>
    </source>
</evidence>
<reference evidence="6" key="1">
    <citation type="submission" date="2020-12" db="EMBL/GenBank/DDBJ databases">
        <title>Comparative genomics of Clostridium perfringens reveals patterns of host-associated phylogenetic clades and virulence factors.</title>
        <authorList>
            <person name="Smith A.H."/>
            <person name="Geier R."/>
        </authorList>
    </citation>
    <scope>NUCLEOTIDE SEQUENCE</scope>
    <source>
        <strain evidence="6">CHD30677R</strain>
    </source>
</reference>
<organism evidence="6 7">
    <name type="scientific">Clostridium perfringens</name>
    <dbReference type="NCBI Taxonomy" id="1502"/>
    <lineage>
        <taxon>Bacteria</taxon>
        <taxon>Bacillati</taxon>
        <taxon>Bacillota</taxon>
        <taxon>Clostridia</taxon>
        <taxon>Eubacteriales</taxon>
        <taxon>Clostridiaceae</taxon>
        <taxon>Clostridium</taxon>
    </lineage>
</organism>
<dbReference type="PROSITE" id="PS51192">
    <property type="entry name" value="HELICASE_ATP_BIND_1"/>
    <property type="match status" value="1"/>
</dbReference>
<dbReference type="InterPro" id="IPR014001">
    <property type="entry name" value="Helicase_ATP-bd"/>
</dbReference>
<comment type="caution">
    <text evidence="6">The sequence shown here is derived from an EMBL/GenBank/DDBJ whole genome shotgun (WGS) entry which is preliminary data.</text>
</comment>
<dbReference type="SMART" id="SM00491">
    <property type="entry name" value="HELICc2"/>
    <property type="match status" value="1"/>
</dbReference>
<dbReference type="GO" id="GO:0003677">
    <property type="term" value="F:DNA binding"/>
    <property type="evidence" value="ECO:0007669"/>
    <property type="project" value="InterPro"/>
</dbReference>
<sequence>MFNIDDLFAIESEEKFIEPDKIFASLLKDSKYEYLRDIQTEILNLWFSERNEKDTILKMNTGAGKTLVGLLMLQSSLNEGVGPAVYICPNLQLVDQVIENSKLYGIKCVTFEENSSSFPSEFLENDAILVTVFDKVFNGRSIFEKYDISIGTILFDDAHACISKAREKFTIKIERSSDLYMELFNLFQTSLEEQDLGSTKSIYAGGSSTIMQVPYWTWISNLEEIARKFSNIAEAKVSYNDSTRLNIFFNWPLLKSNLKNCNVFISGNCIEITPHCLPIDKFTYFKNAKRRIFMSATLLDDSSLIRELNITSKAIKNPLVNTSSYNIGERMILIPTLIHNSLKTDRLPKIFSDVNQNKIVLVPSNYKGYTNKWIENSAELLDSSSINAKIKTLKDDNNSFFVLANRYDGIDLHGDQCRVLIMEGLALSATLYERFLKGVRPNSKIMKIILSQQIEQGIGRSTRSSNDYSVVILTGADLETFILSKENLKYLSAQTRKQIEIGKEFVKKLDCADEEKAEESMKQVMNAQFTRNPSWIKFHSVKLQQAKQEEFKKLPLELALAERKAYDLANSNNYEDAAKTISDIINKLKDDLDESDIGWYMQIEASYLYNYNKEEALLKQKKAHEYNTNICKSLDGLKYKKILKKTSRQSKKILEYVNKFSDGNGIIVDVNNILQNLEFGKNSNKFEESLKKLGEFLGYYSQRPEKEFKNGLPDGLWKMSNNEYIIFEAKNETLASRKVIYKDEAEQITNSYNWFKNEYTNSSDNEIIGYPVLIHQTNKTDDCAYPDDSVRILTNNELQKLKKNSLDFAKVLASNFNENIDEAFINKNLESYKLTFNKFINNYTIKFM</sequence>
<dbReference type="InterPro" id="IPR006935">
    <property type="entry name" value="Helicase/UvrB_N"/>
</dbReference>
<evidence type="ECO:0000313" key="7">
    <source>
        <dbReference type="Proteomes" id="UP000668068"/>
    </source>
</evidence>
<keyword evidence="1" id="KW-0547">Nucleotide-binding</keyword>
<dbReference type="Proteomes" id="UP000668068">
    <property type="component" value="Unassembled WGS sequence"/>
</dbReference>
<dbReference type="PANTHER" id="PTHR11274">
    <property type="entry name" value="RAD25/XP-B DNA REPAIR HELICASE"/>
    <property type="match status" value="1"/>
</dbReference>
<keyword evidence="4" id="KW-0067">ATP-binding</keyword>
<keyword evidence="3 6" id="KW-0347">Helicase</keyword>
<evidence type="ECO:0000256" key="2">
    <source>
        <dbReference type="ARBA" id="ARBA00022801"/>
    </source>
</evidence>
<dbReference type="GO" id="GO:0006367">
    <property type="term" value="P:transcription initiation at RNA polymerase II promoter"/>
    <property type="evidence" value="ECO:0007669"/>
    <property type="project" value="TreeGrafter"/>
</dbReference>
<dbReference type="Gene3D" id="3.40.50.300">
    <property type="entry name" value="P-loop containing nucleotide triphosphate hydrolases"/>
    <property type="match status" value="2"/>
</dbReference>
<name>A0AAW4J4U0_CLOPF</name>
<protein>
    <submittedName>
        <fullName evidence="6">DEAD/DEAH box helicase family protein</fullName>
    </submittedName>
</protein>
<accession>A0AAW4J4U0</accession>
<proteinExistence type="predicted"/>
<dbReference type="SUPFAM" id="SSF52540">
    <property type="entry name" value="P-loop containing nucleoside triphosphate hydrolases"/>
    <property type="match status" value="1"/>
</dbReference>
<dbReference type="InterPro" id="IPR050615">
    <property type="entry name" value="ATP-dep_DNA_Helicase"/>
</dbReference>
<dbReference type="GO" id="GO:0016818">
    <property type="term" value="F:hydrolase activity, acting on acid anhydrides, in phosphorus-containing anhydrides"/>
    <property type="evidence" value="ECO:0007669"/>
    <property type="project" value="InterPro"/>
</dbReference>